<comment type="similarity">
    <text evidence="2">Belongs to the NOP16 family.</text>
</comment>
<keyword evidence="4" id="KW-0539">Nucleus</keyword>
<name>A0A8X6UDH0_NEPPI</name>
<comment type="subcellular location">
    <subcellularLocation>
        <location evidence="1">Nucleus</location>
        <location evidence="1">Nucleolus</location>
    </subcellularLocation>
</comment>
<evidence type="ECO:0000313" key="6">
    <source>
        <dbReference type="Proteomes" id="UP000887013"/>
    </source>
</evidence>
<organism evidence="5 6">
    <name type="scientific">Nephila pilipes</name>
    <name type="common">Giant wood spider</name>
    <name type="synonym">Nephila maculata</name>
    <dbReference type="NCBI Taxonomy" id="299642"/>
    <lineage>
        <taxon>Eukaryota</taxon>
        <taxon>Metazoa</taxon>
        <taxon>Ecdysozoa</taxon>
        <taxon>Arthropoda</taxon>
        <taxon>Chelicerata</taxon>
        <taxon>Arachnida</taxon>
        <taxon>Araneae</taxon>
        <taxon>Araneomorphae</taxon>
        <taxon>Entelegynae</taxon>
        <taxon>Araneoidea</taxon>
        <taxon>Nephilidae</taxon>
        <taxon>Nephila</taxon>
    </lineage>
</organism>
<dbReference type="GO" id="GO:0042273">
    <property type="term" value="P:ribosomal large subunit biogenesis"/>
    <property type="evidence" value="ECO:0007669"/>
    <property type="project" value="TreeGrafter"/>
</dbReference>
<sequence>MSKPEVEFCCTVICETNGLVLSWRRIGGLLLIELESKANAPPPKSFRLPSEVMKFSVYMIEKYGEDYKAMAKDPKNYYQDTPAVIRRKINRFKNTPCQWNGYLRTKGLIEGEPKPDEYHIDINEITN</sequence>
<dbReference type="PANTHER" id="PTHR13243">
    <property type="entry name" value="HSPC111 PROTEIN-RELATED"/>
    <property type="match status" value="1"/>
</dbReference>
<evidence type="ECO:0000256" key="4">
    <source>
        <dbReference type="ARBA" id="ARBA00023242"/>
    </source>
</evidence>
<gene>
    <name evidence="5" type="primary">Nop16</name>
    <name evidence="5" type="ORF">NPIL_445971</name>
</gene>
<dbReference type="Pfam" id="PF09420">
    <property type="entry name" value="Nop16"/>
    <property type="match status" value="1"/>
</dbReference>
<evidence type="ECO:0000256" key="1">
    <source>
        <dbReference type="ARBA" id="ARBA00004604"/>
    </source>
</evidence>
<feature type="non-terminal residue" evidence="5">
    <location>
        <position position="1"/>
    </location>
</feature>
<accession>A0A8X6UDH0</accession>
<dbReference type="InterPro" id="IPR019002">
    <property type="entry name" value="Ribosome_biogenesis_Nop16"/>
</dbReference>
<evidence type="ECO:0000313" key="5">
    <source>
        <dbReference type="EMBL" id="GFU06208.1"/>
    </source>
</evidence>
<evidence type="ECO:0000256" key="2">
    <source>
        <dbReference type="ARBA" id="ARBA00008479"/>
    </source>
</evidence>
<evidence type="ECO:0000256" key="3">
    <source>
        <dbReference type="ARBA" id="ARBA00015522"/>
    </source>
</evidence>
<dbReference type="Proteomes" id="UP000887013">
    <property type="component" value="Unassembled WGS sequence"/>
</dbReference>
<protein>
    <recommendedName>
        <fullName evidence="3">Nucleolar protein 16</fullName>
    </recommendedName>
</protein>
<dbReference type="GO" id="GO:0005730">
    <property type="term" value="C:nucleolus"/>
    <property type="evidence" value="ECO:0007669"/>
    <property type="project" value="UniProtKB-SubCell"/>
</dbReference>
<keyword evidence="6" id="KW-1185">Reference proteome</keyword>
<reference evidence="5" key="1">
    <citation type="submission" date="2020-08" db="EMBL/GenBank/DDBJ databases">
        <title>Multicomponent nature underlies the extraordinary mechanical properties of spider dragline silk.</title>
        <authorList>
            <person name="Kono N."/>
            <person name="Nakamura H."/>
            <person name="Mori M."/>
            <person name="Yoshida Y."/>
            <person name="Ohtoshi R."/>
            <person name="Malay A.D."/>
            <person name="Moran D.A.P."/>
            <person name="Tomita M."/>
            <person name="Numata K."/>
            <person name="Arakawa K."/>
        </authorList>
    </citation>
    <scope>NUCLEOTIDE SEQUENCE</scope>
</reference>
<dbReference type="PANTHER" id="PTHR13243:SF1">
    <property type="entry name" value="NUCLEOLAR PROTEIN 16"/>
    <property type="match status" value="1"/>
</dbReference>
<dbReference type="EMBL" id="BMAW01124062">
    <property type="protein sequence ID" value="GFU06208.1"/>
    <property type="molecule type" value="Genomic_DNA"/>
</dbReference>
<proteinExistence type="inferred from homology"/>
<dbReference type="AlphaFoldDB" id="A0A8X6UDH0"/>
<comment type="caution">
    <text evidence="5">The sequence shown here is derived from an EMBL/GenBank/DDBJ whole genome shotgun (WGS) entry which is preliminary data.</text>
</comment>
<dbReference type="OrthoDB" id="285729at2759"/>